<dbReference type="Proteomes" id="UP001596391">
    <property type="component" value="Unassembled WGS sequence"/>
</dbReference>
<evidence type="ECO:0000256" key="1">
    <source>
        <dbReference type="SAM" id="MobiDB-lite"/>
    </source>
</evidence>
<accession>A0ABW1Z909</accession>
<organism evidence="2 3">
    <name type="scientific">Granulicella cerasi</name>
    <dbReference type="NCBI Taxonomy" id="741063"/>
    <lineage>
        <taxon>Bacteria</taxon>
        <taxon>Pseudomonadati</taxon>
        <taxon>Acidobacteriota</taxon>
        <taxon>Terriglobia</taxon>
        <taxon>Terriglobales</taxon>
        <taxon>Acidobacteriaceae</taxon>
        <taxon>Granulicella</taxon>
    </lineage>
</organism>
<sequence length="395" mass="42902">MSEQNLVDAAQMVFADDFSGNFDSAGDNDFEPQTDGDGQAAPGQGQSKSSRRRRRKRKSKVGTEGSPANAGGESASGEGETSAPQTIVMEGESLALAAGAEGATQQQPRQQQQRRQQNGGQQQGGQQNGQQGQGEGKRWKKKFRDRERRTRTDNPGNEFRSADSNNNGGGGQRQRSGGRPDNFGNLAGGFKGRQQKQGGKERGFVGPMDHSYRAASSEFGGGPPSTINLNGQGGRRQGGRHHGDSQPIDHNMPRAIPIPENAQTHIYFFIEELFFNAKIQETAKKQGVKIAFLKNDKESIDLLTSGSDENKPALIVFDLNNANAKPLTTIPKLKAKLKRSVSIIGFLSHLQGELKAKAMEAGCDVVMPRAAFSQNLPNLLRRYGAEEEDEINYNY</sequence>
<keyword evidence="3" id="KW-1185">Reference proteome</keyword>
<name>A0ABW1Z909_9BACT</name>
<evidence type="ECO:0000313" key="3">
    <source>
        <dbReference type="Proteomes" id="UP001596391"/>
    </source>
</evidence>
<dbReference type="EMBL" id="JBHSWI010000001">
    <property type="protein sequence ID" value="MFC6645886.1"/>
    <property type="molecule type" value="Genomic_DNA"/>
</dbReference>
<dbReference type="RefSeq" id="WP_263369596.1">
    <property type="nucleotide sequence ID" value="NZ_JAGSYD010000001.1"/>
</dbReference>
<feature type="compositionally biased region" description="Gly residues" evidence="1">
    <location>
        <begin position="121"/>
        <end position="134"/>
    </location>
</feature>
<feature type="compositionally biased region" description="Low complexity" evidence="1">
    <location>
        <begin position="90"/>
        <end position="120"/>
    </location>
</feature>
<comment type="caution">
    <text evidence="2">The sequence shown here is derived from an EMBL/GenBank/DDBJ whole genome shotgun (WGS) entry which is preliminary data.</text>
</comment>
<feature type="compositionally biased region" description="Low complexity" evidence="1">
    <location>
        <begin position="64"/>
        <end position="83"/>
    </location>
</feature>
<proteinExistence type="predicted"/>
<reference evidence="3" key="1">
    <citation type="journal article" date="2019" name="Int. J. Syst. Evol. Microbiol.">
        <title>The Global Catalogue of Microorganisms (GCM) 10K type strain sequencing project: providing services to taxonomists for standard genome sequencing and annotation.</title>
        <authorList>
            <consortium name="The Broad Institute Genomics Platform"/>
            <consortium name="The Broad Institute Genome Sequencing Center for Infectious Disease"/>
            <person name="Wu L."/>
            <person name="Ma J."/>
        </authorList>
    </citation>
    <scope>NUCLEOTIDE SEQUENCE [LARGE SCALE GENOMIC DNA]</scope>
    <source>
        <strain evidence="3">CGMCC 1.16026</strain>
    </source>
</reference>
<evidence type="ECO:0000313" key="2">
    <source>
        <dbReference type="EMBL" id="MFC6645886.1"/>
    </source>
</evidence>
<feature type="region of interest" description="Disordered" evidence="1">
    <location>
        <begin position="18"/>
        <end position="208"/>
    </location>
</feature>
<gene>
    <name evidence="2" type="ORF">ACFQBQ_09905</name>
</gene>
<dbReference type="Gene3D" id="3.40.50.2300">
    <property type="match status" value="1"/>
</dbReference>
<feature type="compositionally biased region" description="Basic residues" evidence="1">
    <location>
        <begin position="49"/>
        <end position="60"/>
    </location>
</feature>
<protein>
    <submittedName>
        <fullName evidence="2">Response regulator</fullName>
    </submittedName>
</protein>
<feature type="compositionally biased region" description="Low complexity" evidence="1">
    <location>
        <begin position="35"/>
        <end position="48"/>
    </location>
</feature>